<dbReference type="Pfam" id="PF13391">
    <property type="entry name" value="HNH_2"/>
    <property type="match status" value="1"/>
</dbReference>
<organism evidence="3 4">
    <name type="scientific">Zopfia rhizophila CBS 207.26</name>
    <dbReference type="NCBI Taxonomy" id="1314779"/>
    <lineage>
        <taxon>Eukaryota</taxon>
        <taxon>Fungi</taxon>
        <taxon>Dikarya</taxon>
        <taxon>Ascomycota</taxon>
        <taxon>Pezizomycotina</taxon>
        <taxon>Dothideomycetes</taxon>
        <taxon>Dothideomycetes incertae sedis</taxon>
        <taxon>Zopfiaceae</taxon>
        <taxon>Zopfia</taxon>
    </lineage>
</organism>
<evidence type="ECO:0000256" key="1">
    <source>
        <dbReference type="SAM" id="MobiDB-lite"/>
    </source>
</evidence>
<accession>A0A6A6E3H3</accession>
<keyword evidence="4" id="KW-1185">Reference proteome</keyword>
<feature type="compositionally biased region" description="Basic and acidic residues" evidence="1">
    <location>
        <begin position="443"/>
        <end position="453"/>
    </location>
</feature>
<feature type="region of interest" description="Disordered" evidence="1">
    <location>
        <begin position="80"/>
        <end position="153"/>
    </location>
</feature>
<dbReference type="AlphaFoldDB" id="A0A6A6E3H3"/>
<sequence>MASTGGPEAEFHDPRRRELLQRLSDALPTDTIRPTSWACLWLCDIDKLEDLLVQAQTTPTTLALAFEGVEVAKIVPTWTQRKRPASTVSTPQNPSTPLQPSTPQRPSTPQQPSTLLLLSPLQQPPSAQNSCGQKRDSSGQGRNTRSKQQRALCHERDRKTCILTKSGEPNEVTHIYPFSMRNEDSTIKQSLPSFWQNLGIFWSKERVDAWYNAIFPLGTEVCQNLICLAPHAHKYWEKAYFALKPIRISEDKKRLDIQFFWLSSNPYVPRVNILQVPSLSALDRGPNLARLFNHETCAKISSGYEISLQTDDPVSRPLPDFRLLEMQWFLHRVTAMSGAAEPQDDCHDDDDNSDDDIVEALQNRRDMYMEDDWDMDIEEGLAMWLETSPERLWEERFPAQPPRIQTFGHMVSLRGGRGYGEGEDGEGEDSEGEDSEGEDGEGEDHKGEDYKEF</sequence>
<feature type="compositionally biased region" description="Low complexity" evidence="1">
    <location>
        <begin position="89"/>
        <end position="126"/>
    </location>
</feature>
<reference evidence="3" key="1">
    <citation type="journal article" date="2020" name="Stud. Mycol.">
        <title>101 Dothideomycetes genomes: a test case for predicting lifestyles and emergence of pathogens.</title>
        <authorList>
            <person name="Haridas S."/>
            <person name="Albert R."/>
            <person name="Binder M."/>
            <person name="Bloem J."/>
            <person name="Labutti K."/>
            <person name="Salamov A."/>
            <person name="Andreopoulos B."/>
            <person name="Baker S."/>
            <person name="Barry K."/>
            <person name="Bills G."/>
            <person name="Bluhm B."/>
            <person name="Cannon C."/>
            <person name="Castanera R."/>
            <person name="Culley D."/>
            <person name="Daum C."/>
            <person name="Ezra D."/>
            <person name="Gonzalez J."/>
            <person name="Henrissat B."/>
            <person name="Kuo A."/>
            <person name="Liang C."/>
            <person name="Lipzen A."/>
            <person name="Lutzoni F."/>
            <person name="Magnuson J."/>
            <person name="Mondo S."/>
            <person name="Nolan M."/>
            <person name="Ohm R."/>
            <person name="Pangilinan J."/>
            <person name="Park H.-J."/>
            <person name="Ramirez L."/>
            <person name="Alfaro M."/>
            <person name="Sun H."/>
            <person name="Tritt A."/>
            <person name="Yoshinaga Y."/>
            <person name="Zwiers L.-H."/>
            <person name="Turgeon B."/>
            <person name="Goodwin S."/>
            <person name="Spatafora J."/>
            <person name="Crous P."/>
            <person name="Grigoriev I."/>
        </authorList>
    </citation>
    <scope>NUCLEOTIDE SEQUENCE</scope>
    <source>
        <strain evidence="3">CBS 207.26</strain>
    </source>
</reference>
<feature type="domain" description="HNH nuclease" evidence="2">
    <location>
        <begin position="161"/>
        <end position="243"/>
    </location>
</feature>
<proteinExistence type="predicted"/>
<evidence type="ECO:0000313" key="4">
    <source>
        <dbReference type="Proteomes" id="UP000800200"/>
    </source>
</evidence>
<feature type="compositionally biased region" description="Polar residues" evidence="1">
    <location>
        <begin position="127"/>
        <end position="143"/>
    </location>
</feature>
<feature type="region of interest" description="Disordered" evidence="1">
    <location>
        <begin position="407"/>
        <end position="453"/>
    </location>
</feature>
<evidence type="ECO:0000259" key="2">
    <source>
        <dbReference type="Pfam" id="PF13391"/>
    </source>
</evidence>
<feature type="compositionally biased region" description="Acidic residues" evidence="1">
    <location>
        <begin position="421"/>
        <end position="442"/>
    </location>
</feature>
<name>A0A6A6E3H3_9PEZI</name>
<evidence type="ECO:0000313" key="3">
    <source>
        <dbReference type="EMBL" id="KAF2184436.1"/>
    </source>
</evidence>
<dbReference type="EMBL" id="ML994638">
    <property type="protein sequence ID" value="KAF2184436.1"/>
    <property type="molecule type" value="Genomic_DNA"/>
</dbReference>
<protein>
    <recommendedName>
        <fullName evidence="2">HNH nuclease domain-containing protein</fullName>
    </recommendedName>
</protein>
<gene>
    <name evidence="3" type="ORF">K469DRAFT_688896</name>
</gene>
<dbReference type="OrthoDB" id="5416097at2759"/>
<dbReference type="Proteomes" id="UP000800200">
    <property type="component" value="Unassembled WGS sequence"/>
</dbReference>
<dbReference type="InterPro" id="IPR003615">
    <property type="entry name" value="HNH_nuc"/>
</dbReference>